<accession>A0ACA9RIE5</accession>
<sequence>HLKPILKEEFSELQDVAQSEIKIFTYNNCTNLLLSDTNLSLLSEKVT</sequence>
<organism evidence="1 2">
    <name type="scientific">Cetraspora pellucida</name>
    <dbReference type="NCBI Taxonomy" id="1433469"/>
    <lineage>
        <taxon>Eukaryota</taxon>
        <taxon>Fungi</taxon>
        <taxon>Fungi incertae sedis</taxon>
        <taxon>Mucoromycota</taxon>
        <taxon>Glomeromycotina</taxon>
        <taxon>Glomeromycetes</taxon>
        <taxon>Diversisporales</taxon>
        <taxon>Gigasporaceae</taxon>
        <taxon>Cetraspora</taxon>
    </lineage>
</organism>
<proteinExistence type="predicted"/>
<gene>
    <name evidence="1" type="ORF">SPELUC_LOCUS17533</name>
</gene>
<evidence type="ECO:0000313" key="1">
    <source>
        <dbReference type="EMBL" id="CAG8794583.1"/>
    </source>
</evidence>
<name>A0ACA9RIE5_9GLOM</name>
<dbReference type="EMBL" id="CAJVPW010072617">
    <property type="protein sequence ID" value="CAG8794583.1"/>
    <property type="molecule type" value="Genomic_DNA"/>
</dbReference>
<reference evidence="1" key="1">
    <citation type="submission" date="2021-06" db="EMBL/GenBank/DDBJ databases">
        <authorList>
            <person name="Kallberg Y."/>
            <person name="Tangrot J."/>
            <person name="Rosling A."/>
        </authorList>
    </citation>
    <scope>NUCLEOTIDE SEQUENCE</scope>
    <source>
        <strain evidence="1">28 12/20/2015</strain>
    </source>
</reference>
<protein>
    <submittedName>
        <fullName evidence="1">12323_t:CDS:1</fullName>
    </submittedName>
</protein>
<keyword evidence="2" id="KW-1185">Reference proteome</keyword>
<evidence type="ECO:0000313" key="2">
    <source>
        <dbReference type="Proteomes" id="UP000789366"/>
    </source>
</evidence>
<feature type="non-terminal residue" evidence="1">
    <location>
        <position position="1"/>
    </location>
</feature>
<comment type="caution">
    <text evidence="1">The sequence shown here is derived from an EMBL/GenBank/DDBJ whole genome shotgun (WGS) entry which is preliminary data.</text>
</comment>
<dbReference type="Proteomes" id="UP000789366">
    <property type="component" value="Unassembled WGS sequence"/>
</dbReference>
<feature type="non-terminal residue" evidence="1">
    <location>
        <position position="47"/>
    </location>
</feature>